<organism evidence="4 5">
    <name type="scientific">Candolleomyces aberdarensis</name>
    <dbReference type="NCBI Taxonomy" id="2316362"/>
    <lineage>
        <taxon>Eukaryota</taxon>
        <taxon>Fungi</taxon>
        <taxon>Dikarya</taxon>
        <taxon>Basidiomycota</taxon>
        <taxon>Agaricomycotina</taxon>
        <taxon>Agaricomycetes</taxon>
        <taxon>Agaricomycetidae</taxon>
        <taxon>Agaricales</taxon>
        <taxon>Agaricineae</taxon>
        <taxon>Psathyrellaceae</taxon>
        <taxon>Candolleomyces</taxon>
    </lineage>
</organism>
<sequence>MPLSSPPFHLGGNTTYSSGGESMASIQPEGYGSNNRADWGYDGSDRSALYNIGSSIAYGPSTGGIVEGEAYGRNDAMYRVDGGTLLLNVPGYWRVIGDRSAVIHSAAAQSQSITSASTSTLQLSQNSSPYDPLHATQGLEVFEQRHRALHYGPIPHTSIQLSNSLCFRTQHRTVNHRSAPYSVVYRQEKSQGPVYNGSIHGNVQNFQISNIDAGILQYLKEHAATGAMHDSDERFPPPLCHPGTREAVIYRILDWYGYQAGPRKPIMWVYAPAGYGKTAIAGTVSEKLEEKLMELKFNPLGGTFFFWRTSTERNSPARFIVTLTYQVFISIPELAPHIENAVKRNPMILRKALEVQLKKLLVEPFQALGDTKGMPNRLIIVDGLDECINSDRESRVDKKYAEDQETVQLRVLDLIRSLASHRLPLSFLILSRPEAWIKQRMESTSLKNLVEHVDLYEVGDHMKDVETFVKAELSRLGLDEESLVTRLVRRANGHILYASTVIRHIDCPYDDARTRLENILNDHSNSNPDLAHSTPFSSLNELYRQILRSCPEGTRSVMIDVLEEVYEASFCFDQYVSMHEVVNVFDHIVGRVPGAGMKAIRGLHALLCGQWTAELSKRPDTAEYRADVVEMLGKLLDIDLMACFVHAFTLYSAAQATLNPHPDICKDDSSNFLISEAYAGVYESNTLVKGAVSRVVTAHKAAVLHVLQTQTLIANECCTHLPLAVYELLRELSERPGDWNSDSVVHALKTLQQASSDLFDNLMAGVEERLQGDLDQGTFEDEEDQSYYALIALIQDNGCAT</sequence>
<dbReference type="SUPFAM" id="SSF52540">
    <property type="entry name" value="P-loop containing nucleoside triphosphate hydrolases"/>
    <property type="match status" value="1"/>
</dbReference>
<dbReference type="Proteomes" id="UP000290288">
    <property type="component" value="Unassembled WGS sequence"/>
</dbReference>
<evidence type="ECO:0000313" key="4">
    <source>
        <dbReference type="EMBL" id="RXW20766.1"/>
    </source>
</evidence>
<reference evidence="4 5" key="1">
    <citation type="submission" date="2019-01" db="EMBL/GenBank/DDBJ databases">
        <title>Draft genome sequence of Psathyrella aberdarensis IHI B618.</title>
        <authorList>
            <person name="Buettner E."/>
            <person name="Kellner H."/>
        </authorList>
    </citation>
    <scope>NUCLEOTIDE SEQUENCE [LARGE SCALE GENOMIC DNA]</scope>
    <source>
        <strain evidence="4 5">IHI B618</strain>
    </source>
</reference>
<evidence type="ECO:0000313" key="5">
    <source>
        <dbReference type="Proteomes" id="UP000290288"/>
    </source>
</evidence>
<dbReference type="OrthoDB" id="10330978at2759"/>
<keyword evidence="5" id="KW-1185">Reference proteome</keyword>
<name>A0A4Q2DN72_9AGAR</name>
<feature type="domain" description="Nephrocystin 3-like N-terminal" evidence="3">
    <location>
        <begin position="263"/>
        <end position="432"/>
    </location>
</feature>
<evidence type="ECO:0000256" key="2">
    <source>
        <dbReference type="SAM" id="MobiDB-lite"/>
    </source>
</evidence>
<evidence type="ECO:0000256" key="1">
    <source>
        <dbReference type="ARBA" id="ARBA00022737"/>
    </source>
</evidence>
<dbReference type="InterPro" id="IPR056884">
    <property type="entry name" value="NPHP3-like_N"/>
</dbReference>
<comment type="caution">
    <text evidence="4">The sequence shown here is derived from an EMBL/GenBank/DDBJ whole genome shotgun (WGS) entry which is preliminary data.</text>
</comment>
<protein>
    <recommendedName>
        <fullName evidence="3">Nephrocystin 3-like N-terminal domain-containing protein</fullName>
    </recommendedName>
</protein>
<proteinExistence type="predicted"/>
<dbReference type="AlphaFoldDB" id="A0A4Q2DN72"/>
<dbReference type="PANTHER" id="PTHR10039">
    <property type="entry name" value="AMELOGENIN"/>
    <property type="match status" value="1"/>
</dbReference>
<feature type="region of interest" description="Disordered" evidence="2">
    <location>
        <begin position="1"/>
        <end position="31"/>
    </location>
</feature>
<gene>
    <name evidence="4" type="ORF">EST38_g5078</name>
</gene>
<keyword evidence="1" id="KW-0677">Repeat</keyword>
<evidence type="ECO:0000259" key="3">
    <source>
        <dbReference type="Pfam" id="PF24883"/>
    </source>
</evidence>
<dbReference type="EMBL" id="SDEE01000134">
    <property type="protein sequence ID" value="RXW20766.1"/>
    <property type="molecule type" value="Genomic_DNA"/>
</dbReference>
<dbReference type="Gene3D" id="3.40.50.300">
    <property type="entry name" value="P-loop containing nucleotide triphosphate hydrolases"/>
    <property type="match status" value="1"/>
</dbReference>
<dbReference type="Pfam" id="PF24883">
    <property type="entry name" value="NPHP3_N"/>
    <property type="match status" value="1"/>
</dbReference>
<accession>A0A4Q2DN72</accession>
<dbReference type="PANTHER" id="PTHR10039:SF14">
    <property type="entry name" value="NACHT DOMAIN-CONTAINING PROTEIN"/>
    <property type="match status" value="1"/>
</dbReference>
<dbReference type="InterPro" id="IPR027417">
    <property type="entry name" value="P-loop_NTPase"/>
</dbReference>